<name>A0A1I7DV95_9HYPH</name>
<keyword evidence="1" id="KW-1133">Transmembrane helix</keyword>
<organism evidence="2 3">
    <name type="scientific">Pseudovibrio denitrificans</name>
    <dbReference type="NCBI Taxonomy" id="258256"/>
    <lineage>
        <taxon>Bacteria</taxon>
        <taxon>Pseudomonadati</taxon>
        <taxon>Pseudomonadota</taxon>
        <taxon>Alphaproteobacteria</taxon>
        <taxon>Hyphomicrobiales</taxon>
        <taxon>Stappiaceae</taxon>
        <taxon>Pseudovibrio</taxon>
    </lineage>
</organism>
<evidence type="ECO:0000313" key="2">
    <source>
        <dbReference type="EMBL" id="SFU15600.1"/>
    </source>
</evidence>
<evidence type="ECO:0000256" key="1">
    <source>
        <dbReference type="SAM" id="Phobius"/>
    </source>
</evidence>
<dbReference type="AlphaFoldDB" id="A0A1I7DV95"/>
<sequence length="174" mass="19084">MTINASAAQDNSQPNFDFMEETEAAPKDLQISTLDEVQALLAKKHGGRGAGSDDPIWLLYSMFEVFVADLSVLLQETDTRQGAEREKLKALLPEVAKTLSESLQGELTGLSSTLGQLRQDAEASSVENLLKQQAQFSSELGTLTSKVRGLMWPFVFLTALNWLAVGAFYLIMIK</sequence>
<reference evidence="3" key="1">
    <citation type="submission" date="2016-10" db="EMBL/GenBank/DDBJ databases">
        <authorList>
            <person name="Varghese N."/>
            <person name="Submissions S."/>
        </authorList>
    </citation>
    <scope>NUCLEOTIDE SEQUENCE [LARGE SCALE GENOMIC DNA]</scope>
    <source>
        <strain evidence="3">DSM 17465</strain>
    </source>
</reference>
<dbReference type="EMBL" id="FPBD01000011">
    <property type="protein sequence ID" value="SFU15600.1"/>
    <property type="molecule type" value="Genomic_DNA"/>
</dbReference>
<accession>A0A1I7DV95</accession>
<feature type="transmembrane region" description="Helical" evidence="1">
    <location>
        <begin position="150"/>
        <end position="171"/>
    </location>
</feature>
<keyword evidence="1" id="KW-0472">Membrane</keyword>
<keyword evidence="1" id="KW-0812">Transmembrane</keyword>
<keyword evidence="3" id="KW-1185">Reference proteome</keyword>
<dbReference type="Proteomes" id="UP000183371">
    <property type="component" value="Unassembled WGS sequence"/>
</dbReference>
<proteinExistence type="predicted"/>
<gene>
    <name evidence="2" type="ORF">SAMN05444141_11159</name>
</gene>
<dbReference type="RefSeq" id="WP_054785473.1">
    <property type="nucleotide sequence ID" value="NZ_FPBD01000011.1"/>
</dbReference>
<evidence type="ECO:0000313" key="3">
    <source>
        <dbReference type="Proteomes" id="UP000183371"/>
    </source>
</evidence>
<protein>
    <submittedName>
        <fullName evidence="2">Uncharacterized protein</fullName>
    </submittedName>
</protein>